<dbReference type="PANTHER" id="PTHR45228">
    <property type="entry name" value="CYCLIC DI-GMP PHOSPHODIESTERASE TM_0186-RELATED"/>
    <property type="match status" value="1"/>
</dbReference>
<dbReference type="SUPFAM" id="SSF52172">
    <property type="entry name" value="CheY-like"/>
    <property type="match status" value="1"/>
</dbReference>
<dbReference type="Gene3D" id="3.40.50.2300">
    <property type="match status" value="1"/>
</dbReference>
<organism evidence="4 5">
    <name type="scientific">Desulfomonile tiedjei</name>
    <dbReference type="NCBI Taxonomy" id="2358"/>
    <lineage>
        <taxon>Bacteria</taxon>
        <taxon>Pseudomonadati</taxon>
        <taxon>Thermodesulfobacteriota</taxon>
        <taxon>Desulfomonilia</taxon>
        <taxon>Desulfomonilales</taxon>
        <taxon>Desulfomonilaceae</taxon>
        <taxon>Desulfomonile</taxon>
    </lineage>
</organism>
<evidence type="ECO:0000256" key="1">
    <source>
        <dbReference type="PROSITE-ProRule" id="PRU00169"/>
    </source>
</evidence>
<evidence type="ECO:0000259" key="2">
    <source>
        <dbReference type="PROSITE" id="PS50110"/>
    </source>
</evidence>
<accession>A0A9D6V2S2</accession>
<evidence type="ECO:0000313" key="5">
    <source>
        <dbReference type="Proteomes" id="UP000807825"/>
    </source>
</evidence>
<comment type="caution">
    <text evidence="4">The sequence shown here is derived from an EMBL/GenBank/DDBJ whole genome shotgun (WGS) entry which is preliminary data.</text>
</comment>
<dbReference type="InterPro" id="IPR052020">
    <property type="entry name" value="Cyclic_di-GMP/3'3'-cGAMP_PDE"/>
</dbReference>
<feature type="modified residue" description="4-aspartylphosphate" evidence="1">
    <location>
        <position position="77"/>
    </location>
</feature>
<dbReference type="InterPro" id="IPR011006">
    <property type="entry name" value="CheY-like_superfamily"/>
</dbReference>
<evidence type="ECO:0000313" key="4">
    <source>
        <dbReference type="EMBL" id="MBI5251030.1"/>
    </source>
</evidence>
<feature type="domain" description="Response regulatory" evidence="2">
    <location>
        <begin position="28"/>
        <end position="142"/>
    </location>
</feature>
<dbReference type="CDD" id="cd00156">
    <property type="entry name" value="REC"/>
    <property type="match status" value="1"/>
</dbReference>
<proteinExistence type="predicted"/>
<dbReference type="Gene3D" id="1.10.3210.10">
    <property type="entry name" value="Hypothetical protein af1432"/>
    <property type="match status" value="1"/>
</dbReference>
<evidence type="ECO:0000259" key="3">
    <source>
        <dbReference type="PROSITE" id="PS51832"/>
    </source>
</evidence>
<dbReference type="InterPro" id="IPR037522">
    <property type="entry name" value="HD_GYP_dom"/>
</dbReference>
<dbReference type="Pfam" id="PF13487">
    <property type="entry name" value="HD_5"/>
    <property type="match status" value="1"/>
</dbReference>
<dbReference type="PROSITE" id="PS50110">
    <property type="entry name" value="RESPONSE_REGULATORY"/>
    <property type="match status" value="1"/>
</dbReference>
<dbReference type="Pfam" id="PF00072">
    <property type="entry name" value="Response_reg"/>
    <property type="match status" value="1"/>
</dbReference>
<dbReference type="GO" id="GO:0000160">
    <property type="term" value="P:phosphorelay signal transduction system"/>
    <property type="evidence" value="ECO:0007669"/>
    <property type="project" value="InterPro"/>
</dbReference>
<gene>
    <name evidence="4" type="ORF">HY912_16190</name>
</gene>
<dbReference type="SMART" id="SM00448">
    <property type="entry name" value="REC"/>
    <property type="match status" value="1"/>
</dbReference>
<dbReference type="InterPro" id="IPR001789">
    <property type="entry name" value="Sig_transdc_resp-reg_receiver"/>
</dbReference>
<feature type="domain" description="HD-GYP" evidence="3">
    <location>
        <begin position="169"/>
        <end position="366"/>
    </location>
</feature>
<keyword evidence="1" id="KW-0597">Phosphoprotein</keyword>
<dbReference type="AlphaFoldDB" id="A0A9D6V2S2"/>
<sequence>MKIPLGGFSRVVEIISVKYIMLKDNSARILIVDDEQDICDVIAKWLNSRGFVCSTATSGEEAVNLMEKNKFDLLITDIMMPGMSGVDLLAFVKSRFPEVAVIMVTGIDDEETAIMTFDLGAWGYIVKPFEFHDVILNVCNVLERRRLFLLRQDHECVLKEKAQEKAEGIRSLEEQLISVLLAALATHNDETKGHVRRIGLYSSLIARYLRWDNEAVERIYLAAQLHDLGKIGIPDQILRKPEKLTPDEFELMKKHTIIGARVLESSNLPLIQMAREIALCHHERWDGSGYPRGLHGTLIPESARIVSIADVYDSLIHERPYRRALSEDRALSVMNAYRETSFDPKIFDYFVTLLPQMRRMREEVKDDERCFVQ</sequence>
<dbReference type="EMBL" id="JACRDE010000422">
    <property type="protein sequence ID" value="MBI5251030.1"/>
    <property type="molecule type" value="Genomic_DNA"/>
</dbReference>
<name>A0A9D6V2S2_9BACT</name>
<dbReference type="SUPFAM" id="SSF109604">
    <property type="entry name" value="HD-domain/PDEase-like"/>
    <property type="match status" value="1"/>
</dbReference>
<dbReference type="InterPro" id="IPR003607">
    <property type="entry name" value="HD/PDEase_dom"/>
</dbReference>
<dbReference type="CDD" id="cd00077">
    <property type="entry name" value="HDc"/>
    <property type="match status" value="1"/>
</dbReference>
<dbReference type="SMART" id="SM00471">
    <property type="entry name" value="HDc"/>
    <property type="match status" value="1"/>
</dbReference>
<reference evidence="4" key="1">
    <citation type="submission" date="2020-07" db="EMBL/GenBank/DDBJ databases">
        <title>Huge and variable diversity of episymbiotic CPR bacteria and DPANN archaea in groundwater ecosystems.</title>
        <authorList>
            <person name="He C.Y."/>
            <person name="Keren R."/>
            <person name="Whittaker M."/>
            <person name="Farag I.F."/>
            <person name="Doudna J."/>
            <person name="Cate J.H.D."/>
            <person name="Banfield J.F."/>
        </authorList>
    </citation>
    <scope>NUCLEOTIDE SEQUENCE</scope>
    <source>
        <strain evidence="4">NC_groundwater_1664_Pr3_B-0.1um_52_9</strain>
    </source>
</reference>
<dbReference type="Proteomes" id="UP000807825">
    <property type="component" value="Unassembled WGS sequence"/>
</dbReference>
<dbReference type="PROSITE" id="PS51832">
    <property type="entry name" value="HD_GYP"/>
    <property type="match status" value="1"/>
</dbReference>
<protein>
    <submittedName>
        <fullName evidence="4">Response regulator</fullName>
    </submittedName>
</protein>